<dbReference type="EMBL" id="CAJNNW010003671">
    <property type="protein sequence ID" value="CAE8645626.1"/>
    <property type="molecule type" value="Genomic_DNA"/>
</dbReference>
<dbReference type="Proteomes" id="UP000626109">
    <property type="component" value="Unassembled WGS sequence"/>
</dbReference>
<evidence type="ECO:0000256" key="1">
    <source>
        <dbReference type="SAM" id="Coils"/>
    </source>
</evidence>
<sequence>MSVAKKARKEGPKEPKAFEEYTITELREVVERKDLLETQLAEKEEELTKQVSTNDSSTTERIKASIAKQLLAQMLFEGQLSAKECELLRGKGRELVALVPNVSSDALKNLGLVADESGSFKNKSASHFLASHPMKTLPGGALLKLQWWVGFKYVKSSCELKVTAKYNWLPKPKPKAAGRPASKDAAGKEQAGESGMENEAAESGMETEGPADDEMQASGADGGAWLVQAQTSFWLEQPGLGKKKFKHV</sequence>
<feature type="region of interest" description="Disordered" evidence="2">
    <location>
        <begin position="171"/>
        <end position="222"/>
    </location>
</feature>
<proteinExistence type="predicted"/>
<comment type="caution">
    <text evidence="3">The sequence shown here is derived from an EMBL/GenBank/DDBJ whole genome shotgun (WGS) entry which is preliminary data.</text>
</comment>
<feature type="compositionally biased region" description="Basic and acidic residues" evidence="2">
    <location>
        <begin position="181"/>
        <end position="191"/>
    </location>
</feature>
<feature type="coiled-coil region" evidence="1">
    <location>
        <begin position="26"/>
        <end position="53"/>
    </location>
</feature>
<organism evidence="3 4">
    <name type="scientific">Polarella glacialis</name>
    <name type="common">Dinoflagellate</name>
    <dbReference type="NCBI Taxonomy" id="89957"/>
    <lineage>
        <taxon>Eukaryota</taxon>
        <taxon>Sar</taxon>
        <taxon>Alveolata</taxon>
        <taxon>Dinophyceae</taxon>
        <taxon>Suessiales</taxon>
        <taxon>Suessiaceae</taxon>
        <taxon>Polarella</taxon>
    </lineage>
</organism>
<accession>A0A813I776</accession>
<reference evidence="3" key="1">
    <citation type="submission" date="2021-02" db="EMBL/GenBank/DDBJ databases">
        <authorList>
            <person name="Dougan E. K."/>
            <person name="Rhodes N."/>
            <person name="Thang M."/>
            <person name="Chan C."/>
        </authorList>
    </citation>
    <scope>NUCLEOTIDE SEQUENCE</scope>
</reference>
<evidence type="ECO:0000256" key="2">
    <source>
        <dbReference type="SAM" id="MobiDB-lite"/>
    </source>
</evidence>
<keyword evidence="1" id="KW-0175">Coiled coil</keyword>
<evidence type="ECO:0000313" key="3">
    <source>
        <dbReference type="EMBL" id="CAE8645626.1"/>
    </source>
</evidence>
<gene>
    <name evidence="3" type="ORF">PGLA2088_LOCUS4067</name>
</gene>
<dbReference type="AlphaFoldDB" id="A0A813I776"/>
<protein>
    <submittedName>
        <fullName evidence="3">Uncharacterized protein</fullName>
    </submittedName>
</protein>
<name>A0A813I776_POLGL</name>
<evidence type="ECO:0000313" key="4">
    <source>
        <dbReference type="Proteomes" id="UP000626109"/>
    </source>
</evidence>